<evidence type="ECO:0008006" key="5">
    <source>
        <dbReference type="Google" id="ProtNLM"/>
    </source>
</evidence>
<reference evidence="4" key="1">
    <citation type="submission" date="2017-09" db="EMBL/GenBank/DDBJ databases">
        <title>Depth-based differentiation of microbial function through sediment-hosted aquifers and enrichment of novel symbionts in the deep terrestrial subsurface.</title>
        <authorList>
            <person name="Probst A.J."/>
            <person name="Ladd B."/>
            <person name="Jarett J.K."/>
            <person name="Geller-Mcgrath D.E."/>
            <person name="Sieber C.M.K."/>
            <person name="Emerson J.B."/>
            <person name="Anantharaman K."/>
            <person name="Thomas B.C."/>
            <person name="Malmstrom R."/>
            <person name="Stieglmeier M."/>
            <person name="Klingl A."/>
            <person name="Woyke T."/>
            <person name="Ryan C.M."/>
            <person name="Banfield J.F."/>
        </authorList>
    </citation>
    <scope>NUCLEOTIDE SEQUENCE [LARGE SCALE GENOMIC DNA]</scope>
</reference>
<dbReference type="EMBL" id="PFQK01000041">
    <property type="protein sequence ID" value="PJC81932.1"/>
    <property type="molecule type" value="Genomic_DNA"/>
</dbReference>
<dbReference type="PANTHER" id="PTHR45919:SF1">
    <property type="entry name" value="GDP-MAN:MAN(3)GLCNAC(2)-PP-DOL ALPHA-1,2-MANNOSYLTRANSFERASE"/>
    <property type="match status" value="1"/>
</dbReference>
<name>A0A2M8GN19_9BACT</name>
<protein>
    <recommendedName>
        <fullName evidence="5">Glycosyl transferase family 1 domain-containing protein</fullName>
    </recommendedName>
</protein>
<organism evidence="3 4">
    <name type="scientific">Candidatus Roizmanbacteria bacterium CG_4_8_14_3_um_filter_36_10</name>
    <dbReference type="NCBI Taxonomy" id="1974834"/>
    <lineage>
        <taxon>Bacteria</taxon>
        <taxon>Candidatus Roizmaniibacteriota</taxon>
    </lineage>
</organism>
<dbReference type="Pfam" id="PF00535">
    <property type="entry name" value="Glycos_transf_2"/>
    <property type="match status" value="1"/>
</dbReference>
<dbReference type="InterPro" id="IPR001173">
    <property type="entry name" value="Glyco_trans_2-like"/>
</dbReference>
<dbReference type="CDD" id="cd02511">
    <property type="entry name" value="Beta4Glucosyltransferase"/>
    <property type="match status" value="1"/>
</dbReference>
<dbReference type="GO" id="GO:0006487">
    <property type="term" value="P:protein N-linked glycosylation"/>
    <property type="evidence" value="ECO:0007669"/>
    <property type="project" value="TreeGrafter"/>
</dbReference>
<evidence type="ECO:0000313" key="3">
    <source>
        <dbReference type="EMBL" id="PJC81932.1"/>
    </source>
</evidence>
<comment type="caution">
    <text evidence="3">The sequence shown here is derived from an EMBL/GenBank/DDBJ whole genome shotgun (WGS) entry which is preliminary data.</text>
</comment>
<evidence type="ECO:0000259" key="2">
    <source>
        <dbReference type="Pfam" id="PF00535"/>
    </source>
</evidence>
<dbReference type="InterPro" id="IPR001296">
    <property type="entry name" value="Glyco_trans_1"/>
</dbReference>
<dbReference type="SUPFAM" id="SSF53756">
    <property type="entry name" value="UDP-Glycosyltransferase/glycogen phosphorylase"/>
    <property type="match status" value="1"/>
</dbReference>
<dbReference type="Gene3D" id="3.90.550.10">
    <property type="entry name" value="Spore Coat Polysaccharide Biosynthesis Protein SpsA, Chain A"/>
    <property type="match status" value="1"/>
</dbReference>
<feature type="domain" description="Glycosyl transferase family 1" evidence="1">
    <location>
        <begin position="424"/>
        <end position="604"/>
    </location>
</feature>
<gene>
    <name evidence="3" type="ORF">CO007_02150</name>
</gene>
<feature type="domain" description="Glycosyltransferase 2-like" evidence="2">
    <location>
        <begin position="6"/>
        <end position="103"/>
    </location>
</feature>
<evidence type="ECO:0000313" key="4">
    <source>
        <dbReference type="Proteomes" id="UP000229370"/>
    </source>
</evidence>
<dbReference type="GO" id="GO:0004377">
    <property type="term" value="F:GDP-Man:Man(3)GlcNAc(2)-PP-Dol alpha-1,2-mannosyltransferase activity"/>
    <property type="evidence" value="ECO:0007669"/>
    <property type="project" value="InterPro"/>
</dbReference>
<dbReference type="InterPro" id="IPR029044">
    <property type="entry name" value="Nucleotide-diphossugar_trans"/>
</dbReference>
<dbReference type="InterPro" id="IPR038013">
    <property type="entry name" value="ALG11"/>
</dbReference>
<dbReference type="SUPFAM" id="SSF53448">
    <property type="entry name" value="Nucleotide-diphospho-sugar transferases"/>
    <property type="match status" value="1"/>
</dbReference>
<dbReference type="CDD" id="cd03801">
    <property type="entry name" value="GT4_PimA-like"/>
    <property type="match status" value="1"/>
</dbReference>
<accession>A0A2M8GN19</accession>
<dbReference type="PANTHER" id="PTHR45919">
    <property type="entry name" value="GDP-MAN:MAN(3)GLCNAC(2)-PP-DOL ALPHA-1,2-MANNOSYLTRANSFERASE"/>
    <property type="match status" value="1"/>
</dbReference>
<sequence>MKNQISIIIHSRNSEKDIEEAIKSAQFLSKNIILVDMESGDRTVELAKELTVQIFTFPKKRYVEPAREFGINKSTTDWVFILDADERITKKLAKEITDSVEERSGKTESVDITHFKIPRKNIFIDRWLKHGGWWPDYQIRLINKKYFKNWPREIHSTPTIAGKCGILENSLVHYFHGDFEQMVNKTVIFEDIESDLLLKAKKPVKTLTFFRKFFGELYRRLIKNFGWFDGTVGVIESIYQAFSKTITYLFLYEKSTKGRSTSDRKKIGLYNPFLDTLGGGEKHILSILEVLAEKGFEINVFWNKDLSSEIKNRFSLQFIDKFNFLPNIFKKKTLAFLTLKTLRILRTFDYFFYVTDGSYFFSSAKKNFVFTMVPDKKLYNLNLLNRLKLWHWQFISNSTFTQKWLKKWGINSQTIYPYIDDRLIKSDINKVVKQPIILSVGRFFSHLHSKRQAVLVNLFKKLKQQNSLFKEFKLIMAGGLKKEDEEYFNQLKSLAKNDSSIIFKTNVSLDELYKLYELSTYFWHFTGLGTDEKTHPEQVEHFGIAPLEAMASGCLTFCYNAGGPKEIIKDGNNGFLFNDEKELFTKMQAIIINKNRQLIIRKNANDYIRENFSYQVFRDRVRKLIIDPPAGG</sequence>
<dbReference type="AlphaFoldDB" id="A0A2M8GN19"/>
<dbReference type="Proteomes" id="UP000229370">
    <property type="component" value="Unassembled WGS sequence"/>
</dbReference>
<dbReference type="Gene3D" id="3.40.50.2000">
    <property type="entry name" value="Glycogen Phosphorylase B"/>
    <property type="match status" value="1"/>
</dbReference>
<evidence type="ECO:0000259" key="1">
    <source>
        <dbReference type="Pfam" id="PF00534"/>
    </source>
</evidence>
<dbReference type="GO" id="GO:0016020">
    <property type="term" value="C:membrane"/>
    <property type="evidence" value="ECO:0007669"/>
    <property type="project" value="TreeGrafter"/>
</dbReference>
<dbReference type="Pfam" id="PF00534">
    <property type="entry name" value="Glycos_transf_1"/>
    <property type="match status" value="1"/>
</dbReference>
<proteinExistence type="predicted"/>